<evidence type="ECO:0000313" key="2">
    <source>
        <dbReference type="Proteomes" id="UP000217257"/>
    </source>
</evidence>
<reference evidence="1 2" key="1">
    <citation type="submission" date="2017-06" db="EMBL/GenBank/DDBJ databases">
        <title>Sequencing and comparative analysis of myxobacterial genomes.</title>
        <authorList>
            <person name="Rupp O."/>
            <person name="Goesmann A."/>
            <person name="Sogaard-Andersen L."/>
        </authorList>
    </citation>
    <scope>NUCLEOTIDE SEQUENCE [LARGE SCALE GENOMIC DNA]</scope>
    <source>
        <strain evidence="1 2">DSM 52655</strain>
    </source>
</reference>
<dbReference type="Proteomes" id="UP000217257">
    <property type="component" value="Chromosome"/>
</dbReference>
<proteinExistence type="predicted"/>
<name>A0A250IYC4_9BACT</name>
<organism evidence="1 2">
    <name type="scientific">Cystobacter fuscus</name>
    <dbReference type="NCBI Taxonomy" id="43"/>
    <lineage>
        <taxon>Bacteria</taxon>
        <taxon>Pseudomonadati</taxon>
        <taxon>Myxococcota</taxon>
        <taxon>Myxococcia</taxon>
        <taxon>Myxococcales</taxon>
        <taxon>Cystobacterineae</taxon>
        <taxon>Archangiaceae</taxon>
        <taxon>Cystobacter</taxon>
    </lineage>
</organism>
<dbReference type="EMBL" id="CP022098">
    <property type="protein sequence ID" value="ATB36171.1"/>
    <property type="molecule type" value="Genomic_DNA"/>
</dbReference>
<protein>
    <submittedName>
        <fullName evidence="1">Uncharacterized protein</fullName>
    </submittedName>
</protein>
<dbReference type="AlphaFoldDB" id="A0A250IYC4"/>
<dbReference type="KEGG" id="cfus:CYFUS_001585"/>
<gene>
    <name evidence="1" type="ORF">CYFUS_001585</name>
</gene>
<sequence length="53" mass="6166">MSVIKHEISSSDAQALRAMFAGAPKPVVLYLHGGGYVRRLAQRRRRWRCRTRR</sequence>
<accession>A0A250IYC4</accession>
<dbReference type="SUPFAM" id="SSF53474">
    <property type="entry name" value="alpha/beta-Hydrolases"/>
    <property type="match status" value="1"/>
</dbReference>
<evidence type="ECO:0000313" key="1">
    <source>
        <dbReference type="EMBL" id="ATB36171.1"/>
    </source>
</evidence>
<dbReference type="InterPro" id="IPR029058">
    <property type="entry name" value="AB_hydrolase_fold"/>
</dbReference>